<feature type="compositionally biased region" description="Low complexity" evidence="1">
    <location>
        <begin position="366"/>
        <end position="380"/>
    </location>
</feature>
<name>A0ABN9RLX6_9DINO</name>
<feature type="non-terminal residue" evidence="2">
    <location>
        <position position="678"/>
    </location>
</feature>
<feature type="compositionally biased region" description="Basic and acidic residues" evidence="1">
    <location>
        <begin position="351"/>
        <end position="362"/>
    </location>
</feature>
<sequence>MAFTGSEVRAALAGLPESAFGVDSLEKRAAWVDYVMSVDEEPKNKHDLFFYASTARVLADVAGSVEPADICDAHMRQFIISGMAVNTKPFPDESEGVQWKAFVVKPAHVNLALRVQSKAQQSSAASAPGPSSQADQTAQAIAKWAEVQNAKAEKEAKRGTSSFNLEARVTEVGLQCIQKLSPELLPTEESLLRMENLASAKVARDKSRKWVGSSEGEDLIVNFRPGFSKTPKLDLPLGSGSLDDKARDAREAKRARTAEERTGFLGFANFMGHLHDWGLKMVLSKVITPVQFWAYELQLVKMSEEQGGGRVVFYYDMLLRQKLAHALELGQNDQIEALLCKLDRDALQDAKHQVSKRAEEASRVTGKQPAAAGGNAGAPKGDQKGGKGGGAKTSPAPASPVLQRSRSPAASRKPKGKGAGGKGPEQKWEQNWGKKQAWKQPEQKWSNWCTGVLETPEAYRTRQLAFWRHRQRVTAPAWLAQYAGLPAHVRSILGPEKNSGGEECEMLEAAGSPDLALPTDLAYGFPLVGEIPRSGVMRPRAGLPGESPEQLLQGAPEQNERILERVRAARPSDVNVAEALRERARVEVGAGQAGWRPLPPDLAGVVLSPRFAADEGWRVVDGRWPLKVRAIDDLTASGVNSTAAALECIEHETLDVLAATVQALVAGGTGVEHIRFRK</sequence>
<evidence type="ECO:0000313" key="2">
    <source>
        <dbReference type="EMBL" id="CAK0818754.1"/>
    </source>
</evidence>
<gene>
    <name evidence="2" type="ORF">PCOR1329_LOCUS20910</name>
</gene>
<protein>
    <submittedName>
        <fullName evidence="2">Uncharacterized protein</fullName>
    </submittedName>
</protein>
<proteinExistence type="predicted"/>
<comment type="caution">
    <text evidence="2">The sequence shown here is derived from an EMBL/GenBank/DDBJ whole genome shotgun (WGS) entry which is preliminary data.</text>
</comment>
<evidence type="ECO:0000256" key="1">
    <source>
        <dbReference type="SAM" id="MobiDB-lite"/>
    </source>
</evidence>
<dbReference type="Proteomes" id="UP001189429">
    <property type="component" value="Unassembled WGS sequence"/>
</dbReference>
<organism evidence="2 3">
    <name type="scientific">Prorocentrum cordatum</name>
    <dbReference type="NCBI Taxonomy" id="2364126"/>
    <lineage>
        <taxon>Eukaryota</taxon>
        <taxon>Sar</taxon>
        <taxon>Alveolata</taxon>
        <taxon>Dinophyceae</taxon>
        <taxon>Prorocentrales</taxon>
        <taxon>Prorocentraceae</taxon>
        <taxon>Prorocentrum</taxon>
    </lineage>
</organism>
<keyword evidence="3" id="KW-1185">Reference proteome</keyword>
<evidence type="ECO:0000313" key="3">
    <source>
        <dbReference type="Proteomes" id="UP001189429"/>
    </source>
</evidence>
<reference evidence="2" key="1">
    <citation type="submission" date="2023-10" db="EMBL/GenBank/DDBJ databases">
        <authorList>
            <person name="Chen Y."/>
            <person name="Shah S."/>
            <person name="Dougan E. K."/>
            <person name="Thang M."/>
            <person name="Chan C."/>
        </authorList>
    </citation>
    <scope>NUCLEOTIDE SEQUENCE [LARGE SCALE GENOMIC DNA]</scope>
</reference>
<accession>A0ABN9RLX6</accession>
<feature type="region of interest" description="Disordered" evidence="1">
    <location>
        <begin position="351"/>
        <end position="443"/>
    </location>
</feature>
<dbReference type="EMBL" id="CAUYUJ010006810">
    <property type="protein sequence ID" value="CAK0818754.1"/>
    <property type="molecule type" value="Genomic_DNA"/>
</dbReference>